<proteinExistence type="predicted"/>
<protein>
    <recommendedName>
        <fullName evidence="4">ABC-2 family transporter protein</fullName>
    </recommendedName>
</protein>
<dbReference type="OrthoDB" id="1758337at2"/>
<feature type="transmembrane region" description="Helical" evidence="1">
    <location>
        <begin position="211"/>
        <end position="230"/>
    </location>
</feature>
<keyword evidence="3" id="KW-1185">Reference proteome</keyword>
<feature type="transmembrane region" description="Helical" evidence="1">
    <location>
        <begin position="150"/>
        <end position="173"/>
    </location>
</feature>
<keyword evidence="1" id="KW-0472">Membrane</keyword>
<dbReference type="AlphaFoldDB" id="A0A1M5ENS9"/>
<feature type="transmembrane region" description="Helical" evidence="1">
    <location>
        <begin position="110"/>
        <end position="129"/>
    </location>
</feature>
<feature type="transmembrane region" description="Helical" evidence="1">
    <location>
        <begin position="242"/>
        <end position="264"/>
    </location>
</feature>
<evidence type="ECO:0000313" key="3">
    <source>
        <dbReference type="Proteomes" id="UP000184088"/>
    </source>
</evidence>
<keyword evidence="1" id="KW-1133">Transmembrane helix</keyword>
<gene>
    <name evidence="2" type="ORF">SAMN02746089_02587</name>
</gene>
<evidence type="ECO:0000256" key="1">
    <source>
        <dbReference type="SAM" id="Phobius"/>
    </source>
</evidence>
<organism evidence="2 3">
    <name type="scientific">Caldanaerobius fijiensis DSM 17918</name>
    <dbReference type="NCBI Taxonomy" id="1121256"/>
    <lineage>
        <taxon>Bacteria</taxon>
        <taxon>Bacillati</taxon>
        <taxon>Bacillota</taxon>
        <taxon>Clostridia</taxon>
        <taxon>Thermoanaerobacterales</taxon>
        <taxon>Thermoanaerobacteraceae</taxon>
        <taxon>Caldanaerobius</taxon>
    </lineage>
</organism>
<dbReference type="RefSeq" id="WP_073346245.1">
    <property type="nucleotide sequence ID" value="NZ_FQVH01000047.1"/>
</dbReference>
<dbReference type="STRING" id="1121256.SAMN02746089_02587"/>
<name>A0A1M5ENS9_9THEO</name>
<accession>A0A1M5ENS9</accession>
<dbReference type="EMBL" id="FQVH01000047">
    <property type="protein sequence ID" value="SHF80948.1"/>
    <property type="molecule type" value="Genomic_DNA"/>
</dbReference>
<evidence type="ECO:0008006" key="4">
    <source>
        <dbReference type="Google" id="ProtNLM"/>
    </source>
</evidence>
<sequence length="279" mass="32272">MKKDRINQYDEIQHNNDDDLNDEITCIEEILKNYVVPVPNEDAIGLTIEQLRQYVPQKKKLYMTQWEKFMNLIHLSALDINFMSKSYWIISSIIFVLGYIIVTSAKHNPYISIMALSPFPFVLGIVEVFKGREQNVVEIELSCKITPQQIMLSKLIVIGFYNIILNTVLTLIFDSLYPEVILWKITLMWLTPLTVIGGITLWLANRIRGGYTVTVILGLWMSVILAIYTQPEVATKVMNINIAFYIAALIIGIVLTSVQIKNILNRYYFERSEIYESNY</sequence>
<feature type="transmembrane region" description="Helical" evidence="1">
    <location>
        <begin position="86"/>
        <end position="104"/>
    </location>
</feature>
<reference evidence="2 3" key="1">
    <citation type="submission" date="2016-11" db="EMBL/GenBank/DDBJ databases">
        <authorList>
            <person name="Jaros S."/>
            <person name="Januszkiewicz K."/>
            <person name="Wedrychowicz H."/>
        </authorList>
    </citation>
    <scope>NUCLEOTIDE SEQUENCE [LARGE SCALE GENOMIC DNA]</scope>
    <source>
        <strain evidence="2 3">DSM 17918</strain>
    </source>
</reference>
<evidence type="ECO:0000313" key="2">
    <source>
        <dbReference type="EMBL" id="SHF80948.1"/>
    </source>
</evidence>
<feature type="transmembrane region" description="Helical" evidence="1">
    <location>
        <begin position="185"/>
        <end position="204"/>
    </location>
</feature>
<keyword evidence="1" id="KW-0812">Transmembrane</keyword>
<dbReference type="Proteomes" id="UP000184088">
    <property type="component" value="Unassembled WGS sequence"/>
</dbReference>